<evidence type="ECO:0000256" key="3">
    <source>
        <dbReference type="ARBA" id="ARBA00022741"/>
    </source>
</evidence>
<accession>K9GXG1</accession>
<organism evidence="12 13">
    <name type="scientific">Caenispirillum salinarum AK4</name>
    <dbReference type="NCBI Taxonomy" id="1238182"/>
    <lineage>
        <taxon>Bacteria</taxon>
        <taxon>Pseudomonadati</taxon>
        <taxon>Pseudomonadota</taxon>
        <taxon>Alphaproteobacteria</taxon>
        <taxon>Rhodospirillales</taxon>
        <taxon>Novispirillaceae</taxon>
        <taxon>Caenispirillum</taxon>
    </lineage>
</organism>
<dbReference type="GO" id="GO:0016887">
    <property type="term" value="F:ATP hydrolysis activity"/>
    <property type="evidence" value="ECO:0007669"/>
    <property type="project" value="InterPro"/>
</dbReference>
<keyword evidence="9" id="KW-0472">Membrane</keyword>
<keyword evidence="2" id="KW-1003">Cell membrane</keyword>
<dbReference type="Proteomes" id="UP000009881">
    <property type="component" value="Unassembled WGS sequence"/>
</dbReference>
<comment type="caution">
    <text evidence="12">The sequence shown here is derived from an EMBL/GenBank/DDBJ whole genome shotgun (WGS) entry which is preliminary data.</text>
</comment>
<keyword evidence="5 12" id="KW-0067">ATP-binding</keyword>
<dbReference type="EMBL" id="ANHY01000012">
    <property type="protein sequence ID" value="EKV29464.1"/>
    <property type="molecule type" value="Genomic_DNA"/>
</dbReference>
<evidence type="ECO:0000256" key="10">
    <source>
        <dbReference type="SAM" id="MobiDB-lite"/>
    </source>
</evidence>
<dbReference type="OrthoDB" id="9780942at2"/>
<evidence type="ECO:0000256" key="4">
    <source>
        <dbReference type="ARBA" id="ARBA00022833"/>
    </source>
</evidence>
<gene>
    <name evidence="12" type="ORF">C882_0286</name>
</gene>
<evidence type="ECO:0000256" key="9">
    <source>
        <dbReference type="ARBA" id="ARBA00023136"/>
    </source>
</evidence>
<dbReference type="InterPro" id="IPR003593">
    <property type="entry name" value="AAA+_ATPase"/>
</dbReference>
<reference evidence="12 13" key="1">
    <citation type="journal article" date="2013" name="Genome Announc.">
        <title>Draft Genome Sequence of an Alphaproteobacterium, Caenispirillum salinarum AK4(T), Isolated from a Solar Saltern.</title>
        <authorList>
            <person name="Khatri I."/>
            <person name="Singh A."/>
            <person name="Korpole S."/>
            <person name="Pinnaka A.K."/>
            <person name="Subramanian S."/>
        </authorList>
    </citation>
    <scope>NUCLEOTIDE SEQUENCE [LARGE SCALE GENOMIC DNA]</scope>
    <source>
        <strain evidence="12 13">AK4</strain>
    </source>
</reference>
<keyword evidence="1" id="KW-0813">Transport</keyword>
<feature type="domain" description="ABC transporter" evidence="11">
    <location>
        <begin position="6"/>
        <end position="221"/>
    </location>
</feature>
<dbReference type="eggNOG" id="COG1121">
    <property type="taxonomic scope" value="Bacteria"/>
</dbReference>
<evidence type="ECO:0000256" key="5">
    <source>
        <dbReference type="ARBA" id="ARBA00022840"/>
    </source>
</evidence>
<evidence type="ECO:0000256" key="6">
    <source>
        <dbReference type="ARBA" id="ARBA00022906"/>
    </source>
</evidence>
<dbReference type="PATRIC" id="fig|1238182.3.peg.2501"/>
<dbReference type="SMART" id="SM00382">
    <property type="entry name" value="AAA"/>
    <property type="match status" value="1"/>
</dbReference>
<keyword evidence="3" id="KW-0547">Nucleotide-binding</keyword>
<keyword evidence="13" id="KW-1185">Reference proteome</keyword>
<dbReference type="RefSeq" id="WP_009540945.1">
    <property type="nucleotide sequence ID" value="NZ_ANHY01000012.1"/>
</dbReference>
<dbReference type="GO" id="GO:0006829">
    <property type="term" value="P:zinc ion transport"/>
    <property type="evidence" value="ECO:0007669"/>
    <property type="project" value="UniProtKB-KW"/>
</dbReference>
<dbReference type="FunFam" id="3.40.50.300:FF:000392">
    <property type="entry name" value="Zinc import ATP-binding protein ZnuC"/>
    <property type="match status" value="1"/>
</dbReference>
<dbReference type="Pfam" id="PF00005">
    <property type="entry name" value="ABC_tran"/>
    <property type="match status" value="1"/>
</dbReference>
<dbReference type="PROSITE" id="PS50893">
    <property type="entry name" value="ABC_TRANSPORTER_2"/>
    <property type="match status" value="1"/>
</dbReference>
<evidence type="ECO:0000313" key="13">
    <source>
        <dbReference type="Proteomes" id="UP000009881"/>
    </source>
</evidence>
<keyword evidence="6" id="KW-0864">Zinc transport</keyword>
<dbReference type="PANTHER" id="PTHR42734:SF9">
    <property type="entry name" value="ZINC IMPORT ATP-BINDING PROTEIN ZNUC"/>
    <property type="match status" value="1"/>
</dbReference>
<dbReference type="InterPro" id="IPR003439">
    <property type="entry name" value="ABC_transporter-like_ATP-bd"/>
</dbReference>
<proteinExistence type="predicted"/>
<dbReference type="Gene3D" id="3.40.50.300">
    <property type="entry name" value="P-loop containing nucleotide triphosphate hydrolases"/>
    <property type="match status" value="1"/>
</dbReference>
<evidence type="ECO:0000259" key="11">
    <source>
        <dbReference type="PROSITE" id="PS50893"/>
    </source>
</evidence>
<dbReference type="GO" id="GO:0005524">
    <property type="term" value="F:ATP binding"/>
    <property type="evidence" value="ECO:0007669"/>
    <property type="project" value="UniProtKB-KW"/>
</dbReference>
<name>K9GXG1_9PROT</name>
<evidence type="ECO:0000256" key="8">
    <source>
        <dbReference type="ARBA" id="ARBA00023065"/>
    </source>
</evidence>
<keyword evidence="4" id="KW-0862">Zinc</keyword>
<evidence type="ECO:0000313" key="12">
    <source>
        <dbReference type="EMBL" id="EKV29464.1"/>
    </source>
</evidence>
<protein>
    <submittedName>
        <fullName evidence="12">ATP-binding protein ZnuC</fullName>
    </submittedName>
</protein>
<dbReference type="InterPro" id="IPR027417">
    <property type="entry name" value="P-loop_NTPase"/>
</dbReference>
<dbReference type="GO" id="GO:0010043">
    <property type="term" value="P:response to zinc ion"/>
    <property type="evidence" value="ECO:0007669"/>
    <property type="project" value="TreeGrafter"/>
</dbReference>
<keyword evidence="8" id="KW-0406">Ion transport</keyword>
<dbReference type="PANTHER" id="PTHR42734">
    <property type="entry name" value="METAL TRANSPORT SYSTEM ATP-BINDING PROTEIN TM_0124-RELATED"/>
    <property type="match status" value="1"/>
</dbReference>
<evidence type="ECO:0000256" key="1">
    <source>
        <dbReference type="ARBA" id="ARBA00022448"/>
    </source>
</evidence>
<keyword evidence="7" id="KW-1278">Translocase</keyword>
<dbReference type="STRING" id="1238182.C882_0286"/>
<sequence>MTEPLIAARGLVFARDGQTILDGVDIRVNPGEIVTLVGPNGAGKTTLVRVLIGLLSADAGSVERRPGLTLGYVPQKLHLDPVLPLSVKRLMTLTRRASRAQVEEALAETGAAHLMGKSMAELSGGETQRVLLARALLRDPDLLVLDEPTQGVDQSGQAEIYELIRRVRERHDCAVLMISHDLHVVMAATDRVICLQRHVCCHGEPRAVAGNPEYRRLFGDLAAEVAIYRHHHDHDHDLHGNPVPPHDPAACNDPTHGHVPHVPAGERMP</sequence>
<feature type="region of interest" description="Disordered" evidence="10">
    <location>
        <begin position="233"/>
        <end position="269"/>
    </location>
</feature>
<dbReference type="InterPro" id="IPR050153">
    <property type="entry name" value="Metal_Ion_Import_ABC"/>
</dbReference>
<dbReference type="SUPFAM" id="SSF52540">
    <property type="entry name" value="P-loop containing nucleoside triphosphate hydrolases"/>
    <property type="match status" value="1"/>
</dbReference>
<dbReference type="AlphaFoldDB" id="K9GXG1"/>
<evidence type="ECO:0000256" key="7">
    <source>
        <dbReference type="ARBA" id="ARBA00022967"/>
    </source>
</evidence>
<evidence type="ECO:0000256" key="2">
    <source>
        <dbReference type="ARBA" id="ARBA00022475"/>
    </source>
</evidence>